<accession>A0A2S2CVV2</accession>
<dbReference type="KEGG" id="azz:DEW08_21235"/>
<keyword evidence="2" id="KW-1185">Reference proteome</keyword>
<protein>
    <submittedName>
        <fullName evidence="1">Uncharacterized protein</fullName>
    </submittedName>
</protein>
<sequence>MQPSDDALYTTFDRSAAKDAAGVIDQTGATRHLGATRLDPGLPAFPLALQHDRAGELAGLADRMFDDRIEDDINNTKPKDC</sequence>
<dbReference type="AlphaFoldDB" id="A0A2S2CVV2"/>
<evidence type="ECO:0000313" key="1">
    <source>
        <dbReference type="EMBL" id="AWK88621.1"/>
    </source>
</evidence>
<organism evidence="1 2">
    <name type="scientific">Azospirillum thermophilum</name>
    <dbReference type="NCBI Taxonomy" id="2202148"/>
    <lineage>
        <taxon>Bacteria</taxon>
        <taxon>Pseudomonadati</taxon>
        <taxon>Pseudomonadota</taxon>
        <taxon>Alphaproteobacteria</taxon>
        <taxon>Rhodospirillales</taxon>
        <taxon>Azospirillaceae</taxon>
        <taxon>Azospirillum</taxon>
    </lineage>
</organism>
<gene>
    <name evidence="1" type="ORF">DEW08_21235</name>
</gene>
<dbReference type="Proteomes" id="UP000245629">
    <property type="component" value="Chromosome 4"/>
</dbReference>
<dbReference type="EMBL" id="CP029355">
    <property type="protein sequence ID" value="AWK88621.1"/>
    <property type="molecule type" value="Genomic_DNA"/>
</dbReference>
<name>A0A2S2CVV2_9PROT</name>
<reference evidence="2" key="1">
    <citation type="submission" date="2018-05" db="EMBL/GenBank/DDBJ databases">
        <title>Azospirillum thermophila sp. nov., a novel isolated from hot spring.</title>
        <authorList>
            <person name="Zhao Z."/>
        </authorList>
    </citation>
    <scope>NUCLEOTIDE SEQUENCE [LARGE SCALE GENOMIC DNA]</scope>
    <source>
        <strain evidence="2">CFH 70021</strain>
    </source>
</reference>
<evidence type="ECO:0000313" key="2">
    <source>
        <dbReference type="Proteomes" id="UP000245629"/>
    </source>
</evidence>
<proteinExistence type="predicted"/>